<feature type="region of interest" description="Disordered" evidence="1">
    <location>
        <begin position="939"/>
        <end position="1001"/>
    </location>
</feature>
<feature type="compositionally biased region" description="Polar residues" evidence="1">
    <location>
        <begin position="89"/>
        <end position="122"/>
    </location>
</feature>
<dbReference type="AlphaFoldDB" id="A0A084GA83"/>
<feature type="compositionally biased region" description="Polar residues" evidence="1">
    <location>
        <begin position="979"/>
        <end position="1001"/>
    </location>
</feature>
<keyword evidence="3" id="KW-1185">Reference proteome</keyword>
<dbReference type="KEGG" id="sapo:SAPIO_CDS3188"/>
<dbReference type="Proteomes" id="UP000028545">
    <property type="component" value="Unassembled WGS sequence"/>
</dbReference>
<feature type="region of interest" description="Disordered" evidence="1">
    <location>
        <begin position="1077"/>
        <end position="1141"/>
    </location>
</feature>
<feature type="compositionally biased region" description="Low complexity" evidence="1">
    <location>
        <begin position="165"/>
        <end position="177"/>
    </location>
</feature>
<comment type="caution">
    <text evidence="2">The sequence shown here is derived from an EMBL/GenBank/DDBJ whole genome shotgun (WGS) entry which is preliminary data.</text>
</comment>
<dbReference type="PANTHER" id="PTHR37988:SF1">
    <property type="entry name" value="UPF0592 MEMBRANE PROTEIN C7D4.03C"/>
    <property type="match status" value="1"/>
</dbReference>
<accession>A0A084GA83</accession>
<dbReference type="OrthoDB" id="296767at2759"/>
<feature type="compositionally biased region" description="Polar residues" evidence="1">
    <location>
        <begin position="264"/>
        <end position="280"/>
    </location>
</feature>
<reference evidence="2 3" key="1">
    <citation type="journal article" date="2014" name="Genome Announc.">
        <title>Draft genome sequence of the pathogenic fungus Scedosporium apiospermum.</title>
        <authorList>
            <person name="Vandeputte P."/>
            <person name="Ghamrawi S."/>
            <person name="Rechenmann M."/>
            <person name="Iltis A."/>
            <person name="Giraud S."/>
            <person name="Fleury M."/>
            <person name="Thornton C."/>
            <person name="Delhaes L."/>
            <person name="Meyer W."/>
            <person name="Papon N."/>
            <person name="Bouchara J.P."/>
        </authorList>
    </citation>
    <scope>NUCLEOTIDE SEQUENCE [LARGE SCALE GENOMIC DNA]</scope>
    <source>
        <strain evidence="2 3">IHEM 14462</strain>
    </source>
</reference>
<dbReference type="OMA" id="KTCAYAF"/>
<evidence type="ECO:0000256" key="1">
    <source>
        <dbReference type="SAM" id="MobiDB-lite"/>
    </source>
</evidence>
<name>A0A084GA83_PSEDA</name>
<dbReference type="HOGENOM" id="CLU_003877_0_0_1"/>
<dbReference type="RefSeq" id="XP_016644044.1">
    <property type="nucleotide sequence ID" value="XM_016786038.1"/>
</dbReference>
<dbReference type="Pfam" id="PF08578">
    <property type="entry name" value="DUF1765"/>
    <property type="match status" value="1"/>
</dbReference>
<dbReference type="InterPro" id="IPR013887">
    <property type="entry name" value="UPF0592"/>
</dbReference>
<feature type="compositionally biased region" description="Polar residues" evidence="1">
    <location>
        <begin position="1126"/>
        <end position="1135"/>
    </location>
</feature>
<evidence type="ECO:0000313" key="3">
    <source>
        <dbReference type="Proteomes" id="UP000028545"/>
    </source>
</evidence>
<dbReference type="VEuPathDB" id="FungiDB:SAPIO_CDS3188"/>
<gene>
    <name evidence="2" type="ORF">SAPIO_CDS3188</name>
</gene>
<dbReference type="GeneID" id="27722260"/>
<protein>
    <recommendedName>
        <fullName evidence="4">DUF1765-domain-containing protein</fullName>
    </recommendedName>
</protein>
<sequence>MAPAVDASGPFHRSHSSSDLFSQTHRNLSCKSLPSVPFEIPSFDSDLDIDARLSLDTDALTLSISTKSLGTNVTTKAVTERVEKRSRLGRSNTVSERTRSWLPSSKSATNIRDFLTSRSSSPAPDERVLKSSDNGQPAESRGQTRSVRSTSESLPAHYRRSWMGDSPSDSPRSSPEPLEVPTLTRDKGSRKGYSRFSKPTSGVTEENRAAEPPRTTSRALNRIFFTSKMRQRPSPVLGKLATGMDSDDGCASSSSSIAPATHSTNTPTSQSNSISDFNSTTDASSLENSIASFQRDPLISVFKNLDQEAGKFESHAVPMFERMYAMKSALLVFLHQYTSQGSITSLHAGDIERRAIVLNRWWVALLDLLECLGPHPTPGVDRISLLEALTLIMMRPEWRHSTSVFLPLADRSPNERLRARSWTQSSNSSADSTEAALLTESAEHNVRSMFISNLVRQMEAVVCKMSQRPAPVGLVNFCGKACAYAFFFAPGVANILVRLWTLNPLLLQRVADEFSLPRTSNGESEDIVALFPPAVSGLGWTSVKAMGNSLKTTPKMAAALAKIPWHSPWIGRWRGRDTDLFFIFCKYYHILAEEFMPLSLPLVEKARAPGFVIVHSQMLSVLDTTIHRQAALQALAMAPPISDGLHGLDASATAMPGLPADLFKSMSENRLVVLLRDILSDNSSAMSAPRHTFAEAFMADMKAAAKMTAQFNYNACHTLCDFLEETLPIYEKAENAEDPASQYADWPFWFHVCKLILESLNTMSEMRVLCLIYTIWDAATRLPQRKEALCLDWLLSEGTFYQLFNHWCPMVRSYFMRLLCWRVCRDDGRASTLDRKIFEAVSERLKTVWANYLYLKQEAELRSRFPPSTAPCYPTPGKKFMIIRSEANMILPNSFMGFDATGKLPTPDILADNSSIDALQSKPDGKKRWSLLGFNKMRSSKTDSKSSAEDDGEPLRQWTPGVQAEKGDSVPPPPPPKASGNSSTGSRTPDPQSRSASPDLPTQAQYVFRFVLNWYPPAAVPPVDRVLTRPRLPSPAQSWVSTHRRTNSQPPPIAPGLPAFTRRVSGAPQTGLISEARNAVPLDTHAPARSRPSLSSSVRTTGSRSTPSLSEDSSSERPSLNLSIPDWTSSGTPENVSVHGEYNTEPIRPTAAHTKNAVYSGRALAEWSIVVFECNNFVERRREEGVLGLRDVEVPTLTLEGYRRIG</sequence>
<feature type="compositionally biased region" description="Low complexity" evidence="1">
    <location>
        <begin position="1087"/>
        <end position="1120"/>
    </location>
</feature>
<feature type="compositionally biased region" description="Low complexity" evidence="1">
    <location>
        <begin position="249"/>
        <end position="263"/>
    </location>
</feature>
<proteinExistence type="predicted"/>
<dbReference type="PANTHER" id="PTHR37988">
    <property type="entry name" value="UPF0592 MEMBRANE PROTEIN C7D4.03C"/>
    <property type="match status" value="1"/>
</dbReference>
<feature type="compositionally biased region" description="Polar residues" evidence="1">
    <location>
        <begin position="131"/>
        <end position="153"/>
    </location>
</feature>
<evidence type="ECO:0000313" key="2">
    <source>
        <dbReference type="EMBL" id="KEZ44245.1"/>
    </source>
</evidence>
<feature type="region of interest" description="Disordered" evidence="1">
    <location>
        <begin position="80"/>
        <end position="280"/>
    </location>
</feature>
<dbReference type="EMBL" id="JOWA01000088">
    <property type="protein sequence ID" value="KEZ44245.1"/>
    <property type="molecule type" value="Genomic_DNA"/>
</dbReference>
<feature type="region of interest" description="Disordered" evidence="1">
    <location>
        <begin position="1028"/>
        <end position="1063"/>
    </location>
</feature>
<evidence type="ECO:0008006" key="4">
    <source>
        <dbReference type="Google" id="ProtNLM"/>
    </source>
</evidence>
<organism evidence="2 3">
    <name type="scientific">Pseudallescheria apiosperma</name>
    <name type="common">Scedosporium apiospermum</name>
    <dbReference type="NCBI Taxonomy" id="563466"/>
    <lineage>
        <taxon>Eukaryota</taxon>
        <taxon>Fungi</taxon>
        <taxon>Dikarya</taxon>
        <taxon>Ascomycota</taxon>
        <taxon>Pezizomycotina</taxon>
        <taxon>Sordariomycetes</taxon>
        <taxon>Hypocreomycetidae</taxon>
        <taxon>Microascales</taxon>
        <taxon>Microascaceae</taxon>
        <taxon>Scedosporium</taxon>
    </lineage>
</organism>